<evidence type="ECO:0000256" key="2">
    <source>
        <dbReference type="ARBA" id="ARBA00022578"/>
    </source>
</evidence>
<dbReference type="KEGG" id="mev:Metev_1201"/>
<dbReference type="GeneID" id="9346834"/>
<keyword evidence="2" id="KW-0815">Transposition</keyword>
<dbReference type="GO" id="GO:0032196">
    <property type="term" value="P:transposition"/>
    <property type="evidence" value="ECO:0007669"/>
    <property type="project" value="UniProtKB-KW"/>
</dbReference>
<evidence type="ECO:0000313" key="8">
    <source>
        <dbReference type="Proteomes" id="UP000000391"/>
    </source>
</evidence>
<comment type="similarity">
    <text evidence="1">In the C-terminal section; belongs to the transposase 35 family.</text>
</comment>
<dbReference type="RefSeq" id="WP_013194643.1">
    <property type="nucleotide sequence ID" value="NC_014253.1"/>
</dbReference>
<dbReference type="GO" id="GO:0006310">
    <property type="term" value="P:DNA recombination"/>
    <property type="evidence" value="ECO:0007669"/>
    <property type="project" value="UniProtKB-KW"/>
</dbReference>
<feature type="domain" description="Cas12f1-like TNB" evidence="6">
    <location>
        <begin position="311"/>
        <end position="382"/>
    </location>
</feature>
<dbReference type="OrthoDB" id="142001at2157"/>
<evidence type="ECO:0000256" key="3">
    <source>
        <dbReference type="ARBA" id="ARBA00023125"/>
    </source>
</evidence>
<dbReference type="NCBIfam" id="NF040570">
    <property type="entry name" value="guided_TnpB"/>
    <property type="match status" value="1"/>
</dbReference>
<dbReference type="InterPro" id="IPR001959">
    <property type="entry name" value="Transposase"/>
</dbReference>
<dbReference type="GO" id="GO:0003677">
    <property type="term" value="F:DNA binding"/>
    <property type="evidence" value="ECO:0007669"/>
    <property type="project" value="UniProtKB-KW"/>
</dbReference>
<gene>
    <name evidence="7" type="ordered locus">Metev_1201</name>
</gene>
<reference evidence="7 8" key="1">
    <citation type="submission" date="2010-06" db="EMBL/GenBank/DDBJ databases">
        <title>Complete sequence chromosome of Methanohalobium evestigatum Z-7303.</title>
        <authorList>
            <consortium name="US DOE Joint Genome Institute"/>
            <person name="Lucas S."/>
            <person name="Copeland A."/>
            <person name="Lapidus A."/>
            <person name="Cheng J.-F."/>
            <person name="Bruce D."/>
            <person name="Goodwin L."/>
            <person name="Pitluck S."/>
            <person name="Saunders E."/>
            <person name="Detter J.C."/>
            <person name="Han C."/>
            <person name="Tapia R."/>
            <person name="Land M."/>
            <person name="Hauser L."/>
            <person name="Kyrpides N."/>
            <person name="Mikhailova N."/>
            <person name="Sieprawska-Lupa M."/>
            <person name="Whitman W.B."/>
            <person name="Anderson I."/>
            <person name="Woyke T."/>
        </authorList>
    </citation>
    <scope>NUCLEOTIDE SEQUENCE [LARGE SCALE GENOMIC DNA]</scope>
    <source>
        <strain evidence="8">ATCC BAA-1072 / DSM 3721 / NBRC 107634 / OCM 161 / Z-7303</strain>
    </source>
</reference>
<keyword evidence="3" id="KW-0238">DNA-binding</keyword>
<evidence type="ECO:0000256" key="1">
    <source>
        <dbReference type="ARBA" id="ARBA00008761"/>
    </source>
</evidence>
<dbReference type="HOGENOM" id="CLU_032903_16_0_2"/>
<organism evidence="7 8">
    <name type="scientific">Methanohalobium evestigatum (strain ATCC BAA-1072 / DSM 3721 / NBRC 107634 / OCM 161 / Z-7303)</name>
    <dbReference type="NCBI Taxonomy" id="644295"/>
    <lineage>
        <taxon>Archaea</taxon>
        <taxon>Methanobacteriati</taxon>
        <taxon>Methanobacteriota</taxon>
        <taxon>Stenosarchaea group</taxon>
        <taxon>Methanomicrobia</taxon>
        <taxon>Methanosarcinales</taxon>
        <taxon>Methanosarcinaceae</taxon>
        <taxon>Methanohalobium</taxon>
    </lineage>
</organism>
<protein>
    <submittedName>
        <fullName evidence="7">Transposase, IS605 OrfB family</fullName>
    </submittedName>
</protein>
<name>D7E7K3_METEZ</name>
<keyword evidence="4" id="KW-0233">DNA recombination</keyword>
<sequence>MYLTQKNHLRADKQTYETLKRLTKLSKNLYNFTLYNIRQYFFNYSKYLDKNTAYHTVKENENYRLMPSQVAQNTIETVDGSMKSFFKLLDKKRKGEYEKPVSLPKYLDKDGNFICTFKKDQLKVIDDKIRLSLGLDYYRTYGIRYLYFKIPGNILGQYIKEVRIIPKYKGRWFEIEFVYHEDEEIGNLDYNSHLSIDLGVDNFATCVTTSGTAFILDGRGIKSYNRWWNKEKSRLQSVYDKQNVDDGIKMDRFSNKRFWKINDFMNQCVNHIVKHCLENRIGNIVNGEMKEIKQEQNIGKKNNQNFQTITFARFKQKLASKCEYHGIKYHEVDEAYTSKVDALALEPIRKHKKYLGKRSKRGIFQSSTGRLINADINGALNILRKVIGDSLERITDSGDVNSPGRIRLSR</sequence>
<dbReference type="Pfam" id="PF07282">
    <property type="entry name" value="Cas12f1-like_TNB"/>
    <property type="match status" value="1"/>
</dbReference>
<keyword evidence="8" id="KW-1185">Reference proteome</keyword>
<evidence type="ECO:0000256" key="4">
    <source>
        <dbReference type="ARBA" id="ARBA00023172"/>
    </source>
</evidence>
<evidence type="ECO:0000313" key="7">
    <source>
        <dbReference type="EMBL" id="ADI74076.1"/>
    </source>
</evidence>
<dbReference type="Pfam" id="PF01385">
    <property type="entry name" value="OrfB_IS605"/>
    <property type="match status" value="1"/>
</dbReference>
<dbReference type="Proteomes" id="UP000000391">
    <property type="component" value="Chromosome"/>
</dbReference>
<dbReference type="InterPro" id="IPR010095">
    <property type="entry name" value="Cas12f1-like_TNB"/>
</dbReference>
<evidence type="ECO:0000259" key="5">
    <source>
        <dbReference type="Pfam" id="PF01385"/>
    </source>
</evidence>
<dbReference type="AlphaFoldDB" id="D7E7K3"/>
<proteinExistence type="inferred from homology"/>
<dbReference type="EMBL" id="CP002069">
    <property type="protein sequence ID" value="ADI74076.1"/>
    <property type="molecule type" value="Genomic_DNA"/>
</dbReference>
<feature type="domain" description="Probable transposase IS891/IS1136/IS1341" evidence="5">
    <location>
        <begin position="187"/>
        <end position="292"/>
    </location>
</feature>
<accession>D7E7K3</accession>
<dbReference type="NCBIfam" id="TIGR01766">
    <property type="entry name" value="IS200/IS605 family accessory protein TnpB-like domain"/>
    <property type="match status" value="1"/>
</dbReference>
<evidence type="ECO:0000259" key="6">
    <source>
        <dbReference type="Pfam" id="PF07282"/>
    </source>
</evidence>